<name>A0A9W8Z3F8_9PEZI</name>
<dbReference type="OrthoDB" id="408373at2759"/>
<proteinExistence type="predicted"/>
<keyword evidence="1" id="KW-0472">Membrane</keyword>
<dbReference type="Gene3D" id="3.40.50.1820">
    <property type="entry name" value="alpha/beta hydrolase"/>
    <property type="match status" value="1"/>
</dbReference>
<evidence type="ECO:0000259" key="2">
    <source>
        <dbReference type="Pfam" id="PF12146"/>
    </source>
</evidence>
<accession>A0A9W8Z3F8</accession>
<gene>
    <name evidence="3" type="ORF">N0V93_001132</name>
</gene>
<dbReference type="InterPro" id="IPR050266">
    <property type="entry name" value="AB_hydrolase_sf"/>
</dbReference>
<keyword evidence="1" id="KW-0812">Transmembrane</keyword>
<dbReference type="Proteomes" id="UP001140453">
    <property type="component" value="Unassembled WGS sequence"/>
</dbReference>
<dbReference type="Pfam" id="PF12146">
    <property type="entry name" value="Hydrolase_4"/>
    <property type="match status" value="1"/>
</dbReference>
<evidence type="ECO:0000313" key="4">
    <source>
        <dbReference type="Proteomes" id="UP001140453"/>
    </source>
</evidence>
<protein>
    <recommendedName>
        <fullName evidence="2">Serine aminopeptidase S33 domain-containing protein</fullName>
    </recommendedName>
</protein>
<dbReference type="InterPro" id="IPR022742">
    <property type="entry name" value="Hydrolase_4"/>
</dbReference>
<dbReference type="InterPro" id="IPR000073">
    <property type="entry name" value="AB_hydrolase_1"/>
</dbReference>
<evidence type="ECO:0000313" key="3">
    <source>
        <dbReference type="EMBL" id="KAJ4396910.1"/>
    </source>
</evidence>
<organism evidence="3 4">
    <name type="scientific">Gnomoniopsis smithogilvyi</name>
    <dbReference type="NCBI Taxonomy" id="1191159"/>
    <lineage>
        <taxon>Eukaryota</taxon>
        <taxon>Fungi</taxon>
        <taxon>Dikarya</taxon>
        <taxon>Ascomycota</taxon>
        <taxon>Pezizomycotina</taxon>
        <taxon>Sordariomycetes</taxon>
        <taxon>Sordariomycetidae</taxon>
        <taxon>Diaporthales</taxon>
        <taxon>Gnomoniaceae</taxon>
        <taxon>Gnomoniopsis</taxon>
    </lineage>
</organism>
<dbReference type="SUPFAM" id="SSF53474">
    <property type="entry name" value="alpha/beta-Hydrolases"/>
    <property type="match status" value="1"/>
</dbReference>
<keyword evidence="4" id="KW-1185">Reference proteome</keyword>
<feature type="transmembrane region" description="Helical" evidence="1">
    <location>
        <begin position="7"/>
        <end position="26"/>
    </location>
</feature>
<feature type="domain" description="Serine aminopeptidase S33" evidence="2">
    <location>
        <begin position="80"/>
        <end position="200"/>
    </location>
</feature>
<dbReference type="AlphaFoldDB" id="A0A9W8Z3F8"/>
<dbReference type="PANTHER" id="PTHR43798">
    <property type="entry name" value="MONOACYLGLYCEROL LIPASE"/>
    <property type="match status" value="1"/>
</dbReference>
<keyword evidence="1" id="KW-1133">Transmembrane helix</keyword>
<evidence type="ECO:0000256" key="1">
    <source>
        <dbReference type="SAM" id="Phobius"/>
    </source>
</evidence>
<reference evidence="3" key="1">
    <citation type="submission" date="2022-10" db="EMBL/GenBank/DDBJ databases">
        <title>Tapping the CABI collections for fungal endophytes: first genome assemblies for Collariella, Neodidymelliopsis, Ascochyta clinopodiicola, Didymella pomorum, Didymosphaeria variabile, Neocosmospora piperis and Neocucurbitaria cava.</title>
        <authorList>
            <person name="Hill R."/>
        </authorList>
    </citation>
    <scope>NUCLEOTIDE SEQUENCE</scope>
    <source>
        <strain evidence="3">IMI 355082</strain>
    </source>
</reference>
<dbReference type="PRINTS" id="PR00111">
    <property type="entry name" value="ABHYDROLASE"/>
</dbReference>
<comment type="caution">
    <text evidence="3">The sequence shown here is derived from an EMBL/GenBank/DDBJ whole genome shotgun (WGS) entry which is preliminary data.</text>
</comment>
<dbReference type="InterPro" id="IPR029058">
    <property type="entry name" value="AB_hydrolase_fold"/>
</dbReference>
<dbReference type="EMBL" id="JAPEVB010000001">
    <property type="protein sequence ID" value="KAJ4396910.1"/>
    <property type="molecule type" value="Genomic_DNA"/>
</dbReference>
<sequence length="383" mass="41864">MDTLSKVLLSFALITTLNYLIITRVLTPKRPSILPNPLKTLPPAQLSSLVYPPDFFPGARDVITPYGSIRCYEFGPETGRKVLLLHGISTSCMTLTHIAHGLVARGCRVLLFDLFGRGFSDGVGDLPYDERLFVSQALCVLASSPLPWTGTEAVDVLGYSLGGAITVHFAITFPAMVRSVVLLAPAGMIREENFGLAARLVFRSGWVPEGLLDIISRWRLKRPIADAAKRKPRANGGAAATAVASVAGKLPGDKTLDATVTSEIVDEVAAAPNELQKNVFKFVNWQVEHHAGFVAAFMSTLRHAPMLGQHVAWAKLANRKPKTVCLIFGEGDEIVNEDDYREDVLPLMGGEDHVVWAKSVGGRHDFPMVHPEETLKRIFEFWG</sequence>
<dbReference type="PANTHER" id="PTHR43798:SF33">
    <property type="entry name" value="HYDROLASE, PUTATIVE (AFU_ORTHOLOGUE AFUA_2G14860)-RELATED"/>
    <property type="match status" value="1"/>
</dbReference>
<dbReference type="GO" id="GO:0016020">
    <property type="term" value="C:membrane"/>
    <property type="evidence" value="ECO:0007669"/>
    <property type="project" value="TreeGrafter"/>
</dbReference>